<name>A0A9W8LM97_9FUNG</name>
<dbReference type="EMBL" id="JANBUL010000022">
    <property type="protein sequence ID" value="KAJ2784698.1"/>
    <property type="molecule type" value="Genomic_DNA"/>
</dbReference>
<evidence type="ECO:0000256" key="1">
    <source>
        <dbReference type="SAM" id="MobiDB-lite"/>
    </source>
</evidence>
<evidence type="ECO:0000313" key="2">
    <source>
        <dbReference type="EMBL" id="KAJ2784698.1"/>
    </source>
</evidence>
<accession>A0A9W8LM97</accession>
<feature type="region of interest" description="Disordered" evidence="1">
    <location>
        <begin position="349"/>
        <end position="372"/>
    </location>
</feature>
<protein>
    <submittedName>
        <fullName evidence="2">Uncharacterized protein</fullName>
    </submittedName>
</protein>
<reference evidence="2" key="1">
    <citation type="submission" date="2022-07" db="EMBL/GenBank/DDBJ databases">
        <title>Phylogenomic reconstructions and comparative analyses of Kickxellomycotina fungi.</title>
        <authorList>
            <person name="Reynolds N.K."/>
            <person name="Stajich J.E."/>
            <person name="Barry K."/>
            <person name="Grigoriev I.V."/>
            <person name="Crous P."/>
            <person name="Smith M.E."/>
        </authorList>
    </citation>
    <scope>NUCLEOTIDE SEQUENCE</scope>
    <source>
        <strain evidence="2">NBRC 105414</strain>
    </source>
</reference>
<dbReference type="OrthoDB" id="5591029at2759"/>
<feature type="compositionally biased region" description="Basic and acidic residues" evidence="1">
    <location>
        <begin position="358"/>
        <end position="370"/>
    </location>
</feature>
<dbReference type="Proteomes" id="UP001140217">
    <property type="component" value="Unassembled WGS sequence"/>
</dbReference>
<gene>
    <name evidence="2" type="ORF">H4R18_000989</name>
</gene>
<organism evidence="2 3">
    <name type="scientific">Coemansia javaensis</name>
    <dbReference type="NCBI Taxonomy" id="2761396"/>
    <lineage>
        <taxon>Eukaryota</taxon>
        <taxon>Fungi</taxon>
        <taxon>Fungi incertae sedis</taxon>
        <taxon>Zoopagomycota</taxon>
        <taxon>Kickxellomycotina</taxon>
        <taxon>Kickxellomycetes</taxon>
        <taxon>Kickxellales</taxon>
        <taxon>Kickxellaceae</taxon>
        <taxon>Coemansia</taxon>
    </lineage>
</organism>
<proteinExistence type="predicted"/>
<sequence>MATKAPDMNAVLEWAVQYYCSVDDHDMLSDLLPLHACMAEQDSGLGDAGRAVEPDHGRGLLESDREPLHVAFYRLRKAADDIGPSYLRLDESEEILDNQEPWASPLNLEQMAIRTRKEGPGAESHDGNGAVDNSADPFSSPFSSPSRPARQRVPRHVSKSDARDLDVPFMVSLLIRIESARRHFAVEFLAKRNAQGSVAEQSERWQHRFAKRNIAAETKFENILVALKELVVLRAIVDASIARAGELHQVLGRMGAEEQRPAPGGGFDAAQCLAVLNLMFPLAPLRADACRPLDTEQWQRRYAFPLTHVPNPRMQLHQLLCETEGWINGDDRVATTVGPAAEHSVGALLGQGAGAGDSDAHRDKRARTDGVRMPSECPTWMAAARGVAWGQLRQSLQAYLCDTQRKIADQYCELHPWAVRSSISGSGPVAEGRAGGAAEAVPESLCSLGGEGHRMARVIQSENELVLREAMRQASPSATVLERIVRHSRLMKLRFSPHAAYDALTLPGTGT</sequence>
<comment type="caution">
    <text evidence="2">The sequence shown here is derived from an EMBL/GenBank/DDBJ whole genome shotgun (WGS) entry which is preliminary data.</text>
</comment>
<dbReference type="AlphaFoldDB" id="A0A9W8LM97"/>
<feature type="region of interest" description="Disordered" evidence="1">
    <location>
        <begin position="118"/>
        <end position="159"/>
    </location>
</feature>
<keyword evidence="3" id="KW-1185">Reference proteome</keyword>
<feature type="compositionally biased region" description="Low complexity" evidence="1">
    <location>
        <begin position="134"/>
        <end position="148"/>
    </location>
</feature>
<evidence type="ECO:0000313" key="3">
    <source>
        <dbReference type="Proteomes" id="UP001140217"/>
    </source>
</evidence>